<organism evidence="3 4">
    <name type="scientific">Metapseudomonas lalkuanensis</name>
    <dbReference type="NCBI Taxonomy" id="2604832"/>
    <lineage>
        <taxon>Bacteria</taxon>
        <taxon>Pseudomonadati</taxon>
        <taxon>Pseudomonadota</taxon>
        <taxon>Gammaproteobacteria</taxon>
        <taxon>Pseudomonadales</taxon>
        <taxon>Pseudomonadaceae</taxon>
        <taxon>Metapseudomonas</taxon>
    </lineage>
</organism>
<protein>
    <submittedName>
        <fullName evidence="3">Uncharacterized protein</fullName>
    </submittedName>
</protein>
<dbReference type="EMBL" id="CP043311">
    <property type="protein sequence ID" value="QEY65827.1"/>
    <property type="molecule type" value="Genomic_DNA"/>
</dbReference>
<evidence type="ECO:0000256" key="1">
    <source>
        <dbReference type="SAM" id="Coils"/>
    </source>
</evidence>
<dbReference type="KEGG" id="plal:FXN65_18800"/>
<dbReference type="Proteomes" id="UP000327179">
    <property type="component" value="Chromosome"/>
</dbReference>
<keyword evidence="4" id="KW-1185">Reference proteome</keyword>
<gene>
    <name evidence="3" type="ORF">FXN65_18800</name>
</gene>
<evidence type="ECO:0000313" key="4">
    <source>
        <dbReference type="Proteomes" id="UP000327179"/>
    </source>
</evidence>
<name>A0A5J6QTS5_9GAMM</name>
<dbReference type="AlphaFoldDB" id="A0A5J6QTS5"/>
<sequence>MRLDTNSMISNVAEAVRRQVARREGEPMDADAVRQGIRVSLSDLGKPGGPQKNDDIEKSSLPDGIKELLKMIRELKAQIAERRAELEAIASDRSLDDDTRAQRMEGLRNQLATLQSALSSANLNLAKLVRESDLSDEQAVELGQLLAA</sequence>
<feature type="coiled-coil region" evidence="1">
    <location>
        <begin position="65"/>
        <end position="131"/>
    </location>
</feature>
<proteinExistence type="predicted"/>
<keyword evidence="1" id="KW-0175">Coiled coil</keyword>
<feature type="region of interest" description="Disordered" evidence="2">
    <location>
        <begin position="41"/>
        <end position="60"/>
    </location>
</feature>
<evidence type="ECO:0000313" key="3">
    <source>
        <dbReference type="EMBL" id="QEY65827.1"/>
    </source>
</evidence>
<evidence type="ECO:0000256" key="2">
    <source>
        <dbReference type="SAM" id="MobiDB-lite"/>
    </source>
</evidence>
<reference evidence="3 4" key="1">
    <citation type="submission" date="2019-08" db="EMBL/GenBank/DDBJ databases">
        <title>Whole-genome Sequencing of e-waste polymer degrading bacterium Pseudomonas sp. strain PE08.</title>
        <authorList>
            <person name="Kirdat K."/>
            <person name="Debbarma P."/>
            <person name="Narawade N."/>
            <person name="Suyal D."/>
            <person name="Thorat V."/>
            <person name="Shouche Y."/>
            <person name="Goel R."/>
            <person name="Yadav A."/>
        </authorList>
    </citation>
    <scope>NUCLEOTIDE SEQUENCE [LARGE SCALE GENOMIC DNA]</scope>
    <source>
        <strain evidence="3 4">PE08</strain>
    </source>
</reference>
<accession>A0A5J6QTS5</accession>